<dbReference type="Pfam" id="PF13086">
    <property type="entry name" value="AAA_11"/>
    <property type="match status" value="1"/>
</dbReference>
<dbReference type="RefSeq" id="XP_016223485.1">
    <property type="nucleotide sequence ID" value="XM_016371192.1"/>
</dbReference>
<dbReference type="Gene3D" id="3.40.50.300">
    <property type="entry name" value="P-loop containing nucleotide triphosphate hydrolases"/>
    <property type="match status" value="2"/>
</dbReference>
<feature type="region of interest" description="Disordered" evidence="6">
    <location>
        <begin position="1096"/>
        <end position="1135"/>
    </location>
</feature>
<dbReference type="Proteomes" id="UP000054302">
    <property type="component" value="Unassembled WGS sequence"/>
</dbReference>
<dbReference type="OMA" id="HISHIQI"/>
<dbReference type="OrthoDB" id="4114761at2759"/>
<keyword evidence="4" id="KW-0347">Helicase</keyword>
<protein>
    <recommendedName>
        <fullName evidence="11">AAA+ ATPase domain-containing protein</fullName>
    </recommendedName>
</protein>
<comment type="similarity">
    <text evidence="1">Belongs to the DNA2/NAM7 helicase family.</text>
</comment>
<dbReference type="InterPro" id="IPR041679">
    <property type="entry name" value="DNA2/NAM7-like_C"/>
</dbReference>
<sequence length="1135" mass="127493">MDDDTPIPIIAADTEARKGIEVFAPEKKNRLQGDVTNRGYLKASATNPKPRVAKGGKVKIFGNDNEKTKEEVVDEATNALQERAEVEDSDLKPTEVLNHADVKRIYFTDGYTVTPRPADLSYRCAIKDKNDESLYNGGYCKILFSVTNHISSIDILLGPRDDQQQDHTKFRSILRFPVNAVVRMPISACHDQTEHRTHPRDRCYDIVLTYNLDNVASERVFVPSPPEPVAALAYYMRKEDTVKLHICGSEFAMANVGALAERFQEEAQKNPLAEWISNGSSMFLNERVQFQPKEKRPVINDYQAKFSFFTYDEYVIVNAIGPLEEQEQAAKRATDCESYSFDAYFAEIIGGADRVYLVLLTMPIHESIRLNAGDKVKVFLKKNKNKGKAKPGDDDDDAFNLFTAIVSEPIPGLPGCFLPLTVSRHWNKEAKKFEGLDGLKVIKIENQDSLIGNLSKMRDVGATEVGIRIPLDDNQHKHRVRGLMELVKHNRKAGVNADGLKHLLVGNDTAQIAYHDIYAGILDIIPYPDQVMRDLNEQQKAAAAIARAAPAGMVNVHGPPGTGKTHLCGEMGRPIIKANKMNFKILATSASNASTDALAVRFQGIIEKEGILGQYSVRVHSTAAEDNIARQKARLARGALEDAKPKLVQDLKDDVMETLASCKFAMAIRKTYKHQHTYFADLVPDHRVTEKSMGLSLGTRIMQLIGEIPVRKVGDPKPELDKFAELKELYLQLMNKEELDESEMEKFKQYLKEAREHVLQNAIVITTTPSLSVTPNVYAPIRNDVKMFIIDEASRILEADAIAMMGIYYEAAGRVLIGDPYQLQPPVMHDHTFSNQMKLSMQARLIGNGTPSAFLDEQYRMSPLISLPLNKAGYQKRLRDHYSVDVPRQPILEKIEQFNKKDFNVAKYCMAFDIWGTETMTAPRTRSRYNVVSQCFSMNLAARYIKEFPTFTVAIICFYKAQNTLYLAIKDAMAAADDCFSRLHVVKADSVQGLEFDVCIIDAIIGKTAGFLDDMHRLVVAISRAKYSSSLVFDRNAVYFSRSNNLKRVCTAYLELGALVKVKDDGTALAEMRESKFFHSNMTNFEGEGLVEAVSYQGDQGDQGEQDHDGDQGEQGQQQKVKKKYEPDWKDHTTW</sequence>
<dbReference type="PANTHER" id="PTHR43788">
    <property type="entry name" value="DNA2/NAM7 HELICASE FAMILY MEMBER"/>
    <property type="match status" value="1"/>
</dbReference>
<dbReference type="STRING" id="212818.A0A0D1XUM6"/>
<dbReference type="GO" id="GO:0005524">
    <property type="term" value="F:ATP binding"/>
    <property type="evidence" value="ECO:0007669"/>
    <property type="project" value="UniProtKB-KW"/>
</dbReference>
<reference evidence="9 10" key="1">
    <citation type="submission" date="2015-01" db="EMBL/GenBank/DDBJ databases">
        <title>The Genome Sequence of Exophiala mesophila CBS40295.</title>
        <authorList>
            <consortium name="The Broad Institute Genomics Platform"/>
            <person name="Cuomo C."/>
            <person name="de Hoog S."/>
            <person name="Gorbushina A."/>
            <person name="Stielow B."/>
            <person name="Teixiera M."/>
            <person name="Abouelleil A."/>
            <person name="Chapman S.B."/>
            <person name="Priest M."/>
            <person name="Young S.K."/>
            <person name="Wortman J."/>
            <person name="Nusbaum C."/>
            <person name="Birren B."/>
        </authorList>
    </citation>
    <scope>NUCLEOTIDE SEQUENCE [LARGE SCALE GENOMIC DNA]</scope>
    <source>
        <strain evidence="9 10">CBS 40295</strain>
    </source>
</reference>
<evidence type="ECO:0008006" key="11">
    <source>
        <dbReference type="Google" id="ProtNLM"/>
    </source>
</evidence>
<keyword evidence="3" id="KW-0378">Hydrolase</keyword>
<keyword evidence="2" id="KW-0547">Nucleotide-binding</keyword>
<dbReference type="PANTHER" id="PTHR43788:SF16">
    <property type="entry name" value="HELICASE WITH ZINC FINGER 2"/>
    <property type="match status" value="1"/>
</dbReference>
<evidence type="ECO:0000256" key="2">
    <source>
        <dbReference type="ARBA" id="ARBA00022741"/>
    </source>
</evidence>
<dbReference type="InterPro" id="IPR041677">
    <property type="entry name" value="DNA2/NAM7_AAA_11"/>
</dbReference>
<evidence type="ECO:0000256" key="6">
    <source>
        <dbReference type="SAM" id="MobiDB-lite"/>
    </source>
</evidence>
<dbReference type="Pfam" id="PF13087">
    <property type="entry name" value="AAA_12"/>
    <property type="match status" value="1"/>
</dbReference>
<evidence type="ECO:0000313" key="10">
    <source>
        <dbReference type="Proteomes" id="UP000054302"/>
    </source>
</evidence>
<dbReference type="InterPro" id="IPR050534">
    <property type="entry name" value="Coronavir_polyprotein_1ab"/>
</dbReference>
<name>A0A0D1XUM6_EXOME</name>
<dbReference type="AlphaFoldDB" id="A0A0D1XUM6"/>
<evidence type="ECO:0000256" key="3">
    <source>
        <dbReference type="ARBA" id="ARBA00022801"/>
    </source>
</evidence>
<feature type="compositionally biased region" description="Basic and acidic residues" evidence="6">
    <location>
        <begin position="1124"/>
        <end position="1135"/>
    </location>
</feature>
<proteinExistence type="inferred from homology"/>
<dbReference type="GeneID" id="27324247"/>
<keyword evidence="5" id="KW-0067">ATP-binding</keyword>
<accession>A0A0D1XUM6</accession>
<keyword evidence="10" id="KW-1185">Reference proteome</keyword>
<evidence type="ECO:0000256" key="4">
    <source>
        <dbReference type="ARBA" id="ARBA00022806"/>
    </source>
</evidence>
<evidence type="ECO:0000256" key="1">
    <source>
        <dbReference type="ARBA" id="ARBA00007913"/>
    </source>
</evidence>
<evidence type="ECO:0000313" key="9">
    <source>
        <dbReference type="EMBL" id="KIV91911.1"/>
    </source>
</evidence>
<dbReference type="HOGENOM" id="CLU_295441_0_0_1"/>
<organism evidence="9 10">
    <name type="scientific">Exophiala mesophila</name>
    <name type="common">Black yeast-like fungus</name>
    <dbReference type="NCBI Taxonomy" id="212818"/>
    <lineage>
        <taxon>Eukaryota</taxon>
        <taxon>Fungi</taxon>
        <taxon>Dikarya</taxon>
        <taxon>Ascomycota</taxon>
        <taxon>Pezizomycotina</taxon>
        <taxon>Eurotiomycetes</taxon>
        <taxon>Chaetothyriomycetidae</taxon>
        <taxon>Chaetothyriales</taxon>
        <taxon>Herpotrichiellaceae</taxon>
        <taxon>Exophiala</taxon>
    </lineage>
</organism>
<evidence type="ECO:0000259" key="8">
    <source>
        <dbReference type="Pfam" id="PF13087"/>
    </source>
</evidence>
<dbReference type="GO" id="GO:0043139">
    <property type="term" value="F:5'-3' DNA helicase activity"/>
    <property type="evidence" value="ECO:0007669"/>
    <property type="project" value="TreeGrafter"/>
</dbReference>
<dbReference type="VEuPathDB" id="FungiDB:PV10_06402"/>
<dbReference type="EMBL" id="KN847523">
    <property type="protein sequence ID" value="KIV91911.1"/>
    <property type="molecule type" value="Genomic_DNA"/>
</dbReference>
<dbReference type="InterPro" id="IPR027417">
    <property type="entry name" value="P-loop_NTPase"/>
</dbReference>
<feature type="domain" description="DNA2/NAM7 helicase-like C-terminal" evidence="8">
    <location>
        <begin position="838"/>
        <end position="1032"/>
    </location>
</feature>
<dbReference type="GO" id="GO:0016787">
    <property type="term" value="F:hydrolase activity"/>
    <property type="evidence" value="ECO:0007669"/>
    <property type="project" value="UniProtKB-KW"/>
</dbReference>
<feature type="domain" description="DNA2/NAM7 helicase helicase" evidence="7">
    <location>
        <begin position="535"/>
        <end position="828"/>
    </location>
</feature>
<evidence type="ECO:0000256" key="5">
    <source>
        <dbReference type="ARBA" id="ARBA00022840"/>
    </source>
</evidence>
<dbReference type="SUPFAM" id="SSF52540">
    <property type="entry name" value="P-loop containing nucleoside triphosphate hydrolases"/>
    <property type="match status" value="1"/>
</dbReference>
<evidence type="ECO:0000259" key="7">
    <source>
        <dbReference type="Pfam" id="PF13086"/>
    </source>
</evidence>
<gene>
    <name evidence="9" type="ORF">PV10_06402</name>
</gene>